<keyword evidence="2" id="KW-1185">Reference proteome</keyword>
<accession>A0A4C1WHB9</accession>
<dbReference type="AlphaFoldDB" id="A0A4C1WHB9"/>
<comment type="caution">
    <text evidence="1">The sequence shown here is derived from an EMBL/GenBank/DDBJ whole genome shotgun (WGS) entry which is preliminary data.</text>
</comment>
<name>A0A4C1WHB9_EUMVA</name>
<organism evidence="1 2">
    <name type="scientific">Eumeta variegata</name>
    <name type="common">Bagworm moth</name>
    <name type="synonym">Eumeta japonica</name>
    <dbReference type="NCBI Taxonomy" id="151549"/>
    <lineage>
        <taxon>Eukaryota</taxon>
        <taxon>Metazoa</taxon>
        <taxon>Ecdysozoa</taxon>
        <taxon>Arthropoda</taxon>
        <taxon>Hexapoda</taxon>
        <taxon>Insecta</taxon>
        <taxon>Pterygota</taxon>
        <taxon>Neoptera</taxon>
        <taxon>Endopterygota</taxon>
        <taxon>Lepidoptera</taxon>
        <taxon>Glossata</taxon>
        <taxon>Ditrysia</taxon>
        <taxon>Tineoidea</taxon>
        <taxon>Psychidae</taxon>
        <taxon>Oiketicinae</taxon>
        <taxon>Eumeta</taxon>
    </lineage>
</organism>
<proteinExistence type="predicted"/>
<evidence type="ECO:0000313" key="2">
    <source>
        <dbReference type="Proteomes" id="UP000299102"/>
    </source>
</evidence>
<gene>
    <name evidence="1" type="ORF">EVAR_81378_1</name>
</gene>
<reference evidence="1 2" key="1">
    <citation type="journal article" date="2019" name="Commun. Biol.">
        <title>The bagworm genome reveals a unique fibroin gene that provides high tensile strength.</title>
        <authorList>
            <person name="Kono N."/>
            <person name="Nakamura H."/>
            <person name="Ohtoshi R."/>
            <person name="Tomita M."/>
            <person name="Numata K."/>
            <person name="Arakawa K."/>
        </authorList>
    </citation>
    <scope>NUCLEOTIDE SEQUENCE [LARGE SCALE GENOMIC DNA]</scope>
</reference>
<protein>
    <submittedName>
        <fullName evidence="1">Uncharacterized protein</fullName>
    </submittedName>
</protein>
<dbReference type="EMBL" id="BGZK01000552">
    <property type="protein sequence ID" value="GBP49759.1"/>
    <property type="molecule type" value="Genomic_DNA"/>
</dbReference>
<dbReference type="Proteomes" id="UP000299102">
    <property type="component" value="Unassembled WGS sequence"/>
</dbReference>
<evidence type="ECO:0000313" key="1">
    <source>
        <dbReference type="EMBL" id="GBP49759.1"/>
    </source>
</evidence>
<sequence length="78" mass="8398">MNTISFMSTEGAVCTIISIPILVSYQPLKFYYTCVRSRSRECACVGVSVCVCVRASAHPHYPSVSLRGPTCGIGLHDG</sequence>